<name>A0A8S1QNF5_9CILI</name>
<reference evidence="1" key="1">
    <citation type="submission" date="2021-01" db="EMBL/GenBank/DDBJ databases">
        <authorList>
            <consortium name="Genoscope - CEA"/>
            <person name="William W."/>
        </authorList>
    </citation>
    <scope>NUCLEOTIDE SEQUENCE</scope>
</reference>
<dbReference type="Proteomes" id="UP000692954">
    <property type="component" value="Unassembled WGS sequence"/>
</dbReference>
<keyword evidence="2" id="KW-1185">Reference proteome</keyword>
<evidence type="ECO:0000313" key="2">
    <source>
        <dbReference type="Proteomes" id="UP000692954"/>
    </source>
</evidence>
<comment type="caution">
    <text evidence="1">The sequence shown here is derived from an EMBL/GenBank/DDBJ whole genome shotgun (WGS) entry which is preliminary data.</text>
</comment>
<evidence type="ECO:0000313" key="1">
    <source>
        <dbReference type="EMBL" id="CAD8116701.1"/>
    </source>
</evidence>
<gene>
    <name evidence="1" type="ORF">PSON_ATCC_30995.1.T1110185</name>
</gene>
<organism evidence="1 2">
    <name type="scientific">Paramecium sonneborni</name>
    <dbReference type="NCBI Taxonomy" id="65129"/>
    <lineage>
        <taxon>Eukaryota</taxon>
        <taxon>Sar</taxon>
        <taxon>Alveolata</taxon>
        <taxon>Ciliophora</taxon>
        <taxon>Intramacronucleata</taxon>
        <taxon>Oligohymenophorea</taxon>
        <taxon>Peniculida</taxon>
        <taxon>Parameciidae</taxon>
        <taxon>Paramecium</taxon>
    </lineage>
</organism>
<dbReference type="EMBL" id="CAJJDN010000111">
    <property type="protein sequence ID" value="CAD8116701.1"/>
    <property type="molecule type" value="Genomic_DNA"/>
</dbReference>
<dbReference type="AlphaFoldDB" id="A0A8S1QNF5"/>
<sequence length="134" mass="16306">MRRFNELVQKREIALNAEEAAKVARSLDTKGRLILKSQKLAERRGKGIYKINNQLRDFIKQIKRRSKNIQDSRRNIQLYKTNDWIQICYSLYTKRSIYLQKQYLYMKVLIQQVNYIYDLFGQQFLKISYCCFYN</sequence>
<proteinExistence type="predicted"/>
<accession>A0A8S1QNF5</accession>
<protein>
    <submittedName>
        <fullName evidence="1">Uncharacterized protein</fullName>
    </submittedName>
</protein>